<dbReference type="EMBL" id="JAGIZQ010000003">
    <property type="protein sequence ID" value="KAH6637186.1"/>
    <property type="molecule type" value="Genomic_DNA"/>
</dbReference>
<sequence>MIHMRPVSPGLPLEVATRLPDLRTLDCPYLWEHLPAPFTSRALRQTARVWEGLGAMPAWSSVGPPCGEDADQAAPMPDLVCAMQWHEFGGGDPLSLGLRDLATCLEELDVRALITHA</sequence>
<dbReference type="Proteomes" id="UP000724584">
    <property type="component" value="Unassembled WGS sequence"/>
</dbReference>
<evidence type="ECO:0000313" key="2">
    <source>
        <dbReference type="Proteomes" id="UP000724584"/>
    </source>
</evidence>
<name>A0ACB7PDC0_9PEZI</name>
<protein>
    <submittedName>
        <fullName evidence="1">Uncharacterized protein</fullName>
    </submittedName>
</protein>
<organism evidence="1 2">
    <name type="scientific">Chaetomium tenue</name>
    <dbReference type="NCBI Taxonomy" id="1854479"/>
    <lineage>
        <taxon>Eukaryota</taxon>
        <taxon>Fungi</taxon>
        <taxon>Dikarya</taxon>
        <taxon>Ascomycota</taxon>
        <taxon>Pezizomycotina</taxon>
        <taxon>Sordariomycetes</taxon>
        <taxon>Sordariomycetidae</taxon>
        <taxon>Sordariales</taxon>
        <taxon>Chaetomiaceae</taxon>
        <taxon>Chaetomium</taxon>
    </lineage>
</organism>
<proteinExistence type="predicted"/>
<reference evidence="1 2" key="1">
    <citation type="journal article" date="2021" name="Nat. Commun.">
        <title>Genetic determinants of endophytism in the Arabidopsis root mycobiome.</title>
        <authorList>
            <person name="Mesny F."/>
            <person name="Miyauchi S."/>
            <person name="Thiergart T."/>
            <person name="Pickel B."/>
            <person name="Atanasova L."/>
            <person name="Karlsson M."/>
            <person name="Huettel B."/>
            <person name="Barry K.W."/>
            <person name="Haridas S."/>
            <person name="Chen C."/>
            <person name="Bauer D."/>
            <person name="Andreopoulos W."/>
            <person name="Pangilinan J."/>
            <person name="LaButti K."/>
            <person name="Riley R."/>
            <person name="Lipzen A."/>
            <person name="Clum A."/>
            <person name="Drula E."/>
            <person name="Henrissat B."/>
            <person name="Kohler A."/>
            <person name="Grigoriev I.V."/>
            <person name="Martin F.M."/>
            <person name="Hacquard S."/>
        </authorList>
    </citation>
    <scope>NUCLEOTIDE SEQUENCE [LARGE SCALE GENOMIC DNA]</scope>
    <source>
        <strain evidence="1 2">MPI-SDFR-AT-0079</strain>
    </source>
</reference>
<keyword evidence="2" id="KW-1185">Reference proteome</keyword>
<comment type="caution">
    <text evidence="1">The sequence shown here is derived from an EMBL/GenBank/DDBJ whole genome shotgun (WGS) entry which is preliminary data.</text>
</comment>
<gene>
    <name evidence="1" type="ORF">F5144DRAFT_629121</name>
</gene>
<accession>A0ACB7PDC0</accession>
<evidence type="ECO:0000313" key="1">
    <source>
        <dbReference type="EMBL" id="KAH6637186.1"/>
    </source>
</evidence>